<reference evidence="2" key="1">
    <citation type="journal article" date="2022" name="bioRxiv">
        <title>Sequencing and chromosome-scale assembly of the giantPleurodeles waltlgenome.</title>
        <authorList>
            <person name="Brown T."/>
            <person name="Elewa A."/>
            <person name="Iarovenko S."/>
            <person name="Subramanian E."/>
            <person name="Araus A.J."/>
            <person name="Petzold A."/>
            <person name="Susuki M."/>
            <person name="Suzuki K.-i.T."/>
            <person name="Hayashi T."/>
            <person name="Toyoda A."/>
            <person name="Oliveira C."/>
            <person name="Osipova E."/>
            <person name="Leigh N.D."/>
            <person name="Simon A."/>
            <person name="Yun M.H."/>
        </authorList>
    </citation>
    <scope>NUCLEOTIDE SEQUENCE</scope>
    <source>
        <strain evidence="2">20211129_DDA</strain>
        <tissue evidence="2">Liver</tissue>
    </source>
</reference>
<accession>A0AAV7TIE2</accession>
<dbReference type="Proteomes" id="UP001066276">
    <property type="component" value="Chromosome 3_2"/>
</dbReference>
<evidence type="ECO:0000256" key="1">
    <source>
        <dbReference type="SAM" id="MobiDB-lite"/>
    </source>
</evidence>
<dbReference type="AlphaFoldDB" id="A0AAV7TIE2"/>
<feature type="region of interest" description="Disordered" evidence="1">
    <location>
        <begin position="141"/>
        <end position="174"/>
    </location>
</feature>
<evidence type="ECO:0000313" key="3">
    <source>
        <dbReference type="Proteomes" id="UP001066276"/>
    </source>
</evidence>
<protein>
    <submittedName>
        <fullName evidence="2">Uncharacterized protein</fullName>
    </submittedName>
</protein>
<name>A0AAV7TIE2_PLEWA</name>
<dbReference type="EMBL" id="JANPWB010000006">
    <property type="protein sequence ID" value="KAJ1176061.1"/>
    <property type="molecule type" value="Genomic_DNA"/>
</dbReference>
<organism evidence="2 3">
    <name type="scientific">Pleurodeles waltl</name>
    <name type="common">Iberian ribbed newt</name>
    <dbReference type="NCBI Taxonomy" id="8319"/>
    <lineage>
        <taxon>Eukaryota</taxon>
        <taxon>Metazoa</taxon>
        <taxon>Chordata</taxon>
        <taxon>Craniata</taxon>
        <taxon>Vertebrata</taxon>
        <taxon>Euteleostomi</taxon>
        <taxon>Amphibia</taxon>
        <taxon>Batrachia</taxon>
        <taxon>Caudata</taxon>
        <taxon>Salamandroidea</taxon>
        <taxon>Salamandridae</taxon>
        <taxon>Pleurodelinae</taxon>
        <taxon>Pleurodeles</taxon>
    </lineage>
</organism>
<gene>
    <name evidence="2" type="ORF">NDU88_001344</name>
</gene>
<feature type="compositionally biased region" description="Basic and acidic residues" evidence="1">
    <location>
        <begin position="159"/>
        <end position="174"/>
    </location>
</feature>
<feature type="region of interest" description="Disordered" evidence="1">
    <location>
        <begin position="53"/>
        <end position="80"/>
    </location>
</feature>
<sequence>MNGWAGGRDGRLNCALRPRLAVNILRGALRGLPATWIGPEALQITCRARGQTLTRPRPREGGADIEALGEPSRAAPEPGQTAAILEESEGWGRESPPSNADCGLRIVAADREEYVKLLQRARHPRGAKKEDLCAARVYRAWPSRGGEERAPSPAARLGPHAEETPGGFRPEEGP</sequence>
<proteinExistence type="predicted"/>
<evidence type="ECO:0000313" key="2">
    <source>
        <dbReference type="EMBL" id="KAJ1176061.1"/>
    </source>
</evidence>
<keyword evidence="3" id="KW-1185">Reference proteome</keyword>
<comment type="caution">
    <text evidence="2">The sequence shown here is derived from an EMBL/GenBank/DDBJ whole genome shotgun (WGS) entry which is preliminary data.</text>
</comment>